<keyword evidence="3" id="KW-1185">Reference proteome</keyword>
<protein>
    <submittedName>
        <fullName evidence="2">Alpha/beta hydrolase</fullName>
    </submittedName>
</protein>
<evidence type="ECO:0000313" key="2">
    <source>
        <dbReference type="EMBL" id="QCZ93917.1"/>
    </source>
</evidence>
<name>A0A5B7YDW6_9ALTE</name>
<dbReference type="OrthoDB" id="652634at2"/>
<dbReference type="EMBL" id="CP039852">
    <property type="protein sequence ID" value="QCZ93917.1"/>
    <property type="molecule type" value="Genomic_DNA"/>
</dbReference>
<dbReference type="RefSeq" id="WP_139756659.1">
    <property type="nucleotide sequence ID" value="NZ_CP039852.1"/>
</dbReference>
<evidence type="ECO:0000313" key="3">
    <source>
        <dbReference type="Proteomes" id="UP000304912"/>
    </source>
</evidence>
<dbReference type="KEGG" id="salk:FBQ74_10660"/>
<dbReference type="Proteomes" id="UP000304912">
    <property type="component" value="Chromosome"/>
</dbReference>
<proteinExistence type="predicted"/>
<keyword evidence="2" id="KW-0378">Hydrolase</keyword>
<dbReference type="GO" id="GO:0016787">
    <property type="term" value="F:hydrolase activity"/>
    <property type="evidence" value="ECO:0007669"/>
    <property type="project" value="UniProtKB-KW"/>
</dbReference>
<dbReference type="PANTHER" id="PTHR13136">
    <property type="entry name" value="TESTIS DEVELOPMENT PROTEIN PRTD"/>
    <property type="match status" value="1"/>
</dbReference>
<dbReference type="Pfam" id="PF20408">
    <property type="entry name" value="Abhydrolase_11"/>
    <property type="match status" value="1"/>
</dbReference>
<reference evidence="2 3" key="1">
    <citation type="submission" date="2019-04" db="EMBL/GenBank/DDBJ databases">
        <title>Salinimonas iocasae sp. nov., a halophilic bacterium isolated from the outer tube casing of tubeworms in Okinawa Trough.</title>
        <authorList>
            <person name="Zhang H."/>
            <person name="Wang H."/>
            <person name="Li C."/>
        </authorList>
    </citation>
    <scope>NUCLEOTIDE SEQUENCE [LARGE SCALE GENOMIC DNA]</scope>
    <source>
        <strain evidence="2 3">KX18D6</strain>
    </source>
</reference>
<organism evidence="2 3">
    <name type="scientific">Salinimonas iocasae</name>
    <dbReference type="NCBI Taxonomy" id="2572577"/>
    <lineage>
        <taxon>Bacteria</taxon>
        <taxon>Pseudomonadati</taxon>
        <taxon>Pseudomonadota</taxon>
        <taxon>Gammaproteobacteria</taxon>
        <taxon>Alteromonadales</taxon>
        <taxon>Alteromonadaceae</taxon>
        <taxon>Alteromonas/Salinimonas group</taxon>
        <taxon>Salinimonas</taxon>
    </lineage>
</organism>
<dbReference type="AlphaFoldDB" id="A0A5B7YDW6"/>
<feature type="domain" description="KANL3/Tex30 alpha/beta hydrolase-like" evidence="1">
    <location>
        <begin position="14"/>
        <end position="205"/>
    </location>
</feature>
<evidence type="ECO:0000259" key="1">
    <source>
        <dbReference type="Pfam" id="PF20408"/>
    </source>
</evidence>
<gene>
    <name evidence="2" type="ORF">FBQ74_10660</name>
</gene>
<sequence length="214" mass="23770">MFDYQITESDSARCRLILAHGAGAGYQTPFMEDISSHLAQQSVEVWRFNFPYMQTMQETGKRRPPDKMPKLEAHFKALVEESISKSAALPTFIGGKSMGGRVATHILEESDALGAVVFGYPFHPPGKPDKLRTVHLTDIKKPVCICQGERDTFGTQKEIRNYPLASSVTTSFLSDGDHSLKPRKKSGFTLQSNLYEAARTAAMFMLAHSKGKQL</sequence>
<dbReference type="InterPro" id="IPR026555">
    <property type="entry name" value="NSL3/Tex30"/>
</dbReference>
<dbReference type="InterPro" id="IPR046879">
    <property type="entry name" value="KANL3/Tex30_Abhydrolase"/>
</dbReference>
<accession>A0A5B7YDW6</accession>
<dbReference type="PANTHER" id="PTHR13136:SF11">
    <property type="entry name" value="TESTIS-EXPRESSED PROTEIN 30"/>
    <property type="match status" value="1"/>
</dbReference>
<dbReference type="InterPro" id="IPR029058">
    <property type="entry name" value="AB_hydrolase_fold"/>
</dbReference>
<dbReference type="SUPFAM" id="SSF53474">
    <property type="entry name" value="alpha/beta-Hydrolases"/>
    <property type="match status" value="1"/>
</dbReference>
<dbReference type="Gene3D" id="3.40.50.1820">
    <property type="entry name" value="alpha/beta hydrolase"/>
    <property type="match status" value="1"/>
</dbReference>